<keyword evidence="4 6" id="KW-0067">ATP-binding</keyword>
<dbReference type="RefSeq" id="WP_078746912.1">
    <property type="nucleotide sequence ID" value="NZ_CP137850.1"/>
</dbReference>
<dbReference type="InterPro" id="IPR017871">
    <property type="entry name" value="ABC_transporter-like_CS"/>
</dbReference>
<dbReference type="Proteomes" id="UP000190389">
    <property type="component" value="Unassembled WGS sequence"/>
</dbReference>
<gene>
    <name evidence="6" type="ORF">SAMN02745154_00160</name>
</gene>
<keyword evidence="7" id="KW-1185">Reference proteome</keyword>
<dbReference type="PROSITE" id="PS00211">
    <property type="entry name" value="ABC_TRANSPORTER_1"/>
    <property type="match status" value="1"/>
</dbReference>
<dbReference type="EMBL" id="FUXF01000004">
    <property type="protein sequence ID" value="SJZ45367.1"/>
    <property type="molecule type" value="Genomic_DNA"/>
</dbReference>
<evidence type="ECO:0000256" key="3">
    <source>
        <dbReference type="ARBA" id="ARBA00022741"/>
    </source>
</evidence>
<evidence type="ECO:0000313" key="7">
    <source>
        <dbReference type="Proteomes" id="UP000190389"/>
    </source>
</evidence>
<dbReference type="PANTHER" id="PTHR42711:SF5">
    <property type="entry name" value="ABC TRANSPORTER ATP-BINDING PROTEIN NATA"/>
    <property type="match status" value="1"/>
</dbReference>
<dbReference type="AlphaFoldDB" id="A0A1T4KSS3"/>
<dbReference type="Pfam" id="PF00005">
    <property type="entry name" value="ABC_tran"/>
    <property type="match status" value="1"/>
</dbReference>
<accession>A0A1T4KSS3</accession>
<dbReference type="SUPFAM" id="SSF52540">
    <property type="entry name" value="P-loop containing nucleoside triphosphate hydrolases"/>
    <property type="match status" value="1"/>
</dbReference>
<reference evidence="7" key="1">
    <citation type="submission" date="2017-02" db="EMBL/GenBank/DDBJ databases">
        <authorList>
            <person name="Varghese N."/>
            <person name="Submissions S."/>
        </authorList>
    </citation>
    <scope>NUCLEOTIDE SEQUENCE [LARGE SCALE GENOMIC DNA]</scope>
    <source>
        <strain evidence="7">ATCC 27862</strain>
    </source>
</reference>
<evidence type="ECO:0000259" key="5">
    <source>
        <dbReference type="PROSITE" id="PS50893"/>
    </source>
</evidence>
<sequence length="310" mass="35390">MGEKYSLEIDNLSKSFKNIKALNDLSFKVKKGELFGFLGLNGAGKTTTLSIILGIVKKNSGKIKVDGIDLDTKQAKNINNKIGIVFQESILDEKLSVYDNLMSRAAMYKKFFKDITTKELVDDVINDFQLHDLLKKSYGSLSGGQRRRVDIARALVHKPEILFLDEPTTGLDPNSRELVWNILRKIQTEKGLTILLTTHYMEEANWCNYAIILQKGHKLAEGTPAELKNQYSKTKIFVYQEPNSVLEDLFTTHNASFKYADRRYFVEFNTYKEAQDFVNKFGPILQDYELIKGTMDDVFLTVTKQESVGR</sequence>
<keyword evidence="2" id="KW-0813">Transport</keyword>
<dbReference type="InterPro" id="IPR003593">
    <property type="entry name" value="AAA+_ATPase"/>
</dbReference>
<keyword evidence="3" id="KW-0547">Nucleotide-binding</keyword>
<evidence type="ECO:0000256" key="2">
    <source>
        <dbReference type="ARBA" id="ARBA00022448"/>
    </source>
</evidence>
<evidence type="ECO:0000313" key="6">
    <source>
        <dbReference type="EMBL" id="SJZ45367.1"/>
    </source>
</evidence>
<name>A0A1T4KSS3_9BACT</name>
<dbReference type="STRING" id="171291.SAMN02745154_00160"/>
<dbReference type="PANTHER" id="PTHR42711">
    <property type="entry name" value="ABC TRANSPORTER ATP-BINDING PROTEIN"/>
    <property type="match status" value="1"/>
</dbReference>
<organism evidence="6 7">
    <name type="scientific">Mycoplasmopsis verecunda</name>
    <dbReference type="NCBI Taxonomy" id="171291"/>
    <lineage>
        <taxon>Bacteria</taxon>
        <taxon>Bacillati</taxon>
        <taxon>Mycoplasmatota</taxon>
        <taxon>Mycoplasmoidales</taxon>
        <taxon>Metamycoplasmataceae</taxon>
        <taxon>Mycoplasmopsis</taxon>
    </lineage>
</organism>
<dbReference type="InterPro" id="IPR027417">
    <property type="entry name" value="P-loop_NTPase"/>
</dbReference>
<dbReference type="SMART" id="SM00382">
    <property type="entry name" value="AAA"/>
    <property type="match status" value="1"/>
</dbReference>
<dbReference type="OrthoDB" id="9778547at2"/>
<dbReference type="InterPro" id="IPR050763">
    <property type="entry name" value="ABC_transporter_ATP-binding"/>
</dbReference>
<protein>
    <submittedName>
        <fullName evidence="6">Multidrug/hemolysin transport system ATP-binding protein</fullName>
    </submittedName>
</protein>
<dbReference type="PROSITE" id="PS50893">
    <property type="entry name" value="ABC_TRANSPORTER_2"/>
    <property type="match status" value="1"/>
</dbReference>
<comment type="similarity">
    <text evidence="1">Belongs to the ABC transporter superfamily.</text>
</comment>
<dbReference type="GO" id="GO:0016887">
    <property type="term" value="F:ATP hydrolysis activity"/>
    <property type="evidence" value="ECO:0007669"/>
    <property type="project" value="InterPro"/>
</dbReference>
<evidence type="ECO:0000256" key="4">
    <source>
        <dbReference type="ARBA" id="ARBA00022840"/>
    </source>
</evidence>
<dbReference type="GO" id="GO:0005524">
    <property type="term" value="F:ATP binding"/>
    <property type="evidence" value="ECO:0007669"/>
    <property type="project" value="UniProtKB-KW"/>
</dbReference>
<evidence type="ECO:0000256" key="1">
    <source>
        <dbReference type="ARBA" id="ARBA00005417"/>
    </source>
</evidence>
<dbReference type="InterPro" id="IPR003439">
    <property type="entry name" value="ABC_transporter-like_ATP-bd"/>
</dbReference>
<feature type="domain" description="ABC transporter" evidence="5">
    <location>
        <begin position="7"/>
        <end position="240"/>
    </location>
</feature>
<proteinExistence type="inferred from homology"/>
<dbReference type="Gene3D" id="3.40.50.300">
    <property type="entry name" value="P-loop containing nucleotide triphosphate hydrolases"/>
    <property type="match status" value="1"/>
</dbReference>